<keyword evidence="9 11" id="KW-0472">Membrane</keyword>
<comment type="subcellular location">
    <subcellularLocation>
        <location evidence="1 11">Cell outer membrane</location>
        <topology evidence="1 11">Multi-pass membrane protein</topology>
    </subcellularLocation>
</comment>
<dbReference type="Proteomes" id="UP000595894">
    <property type="component" value="Plasmid punnamed2"/>
</dbReference>
<evidence type="ECO:0000256" key="1">
    <source>
        <dbReference type="ARBA" id="ARBA00004571"/>
    </source>
</evidence>
<evidence type="ECO:0000256" key="5">
    <source>
        <dbReference type="ARBA" id="ARBA00022692"/>
    </source>
</evidence>
<dbReference type="PROSITE" id="PS52016">
    <property type="entry name" value="TONB_DEPENDENT_REC_3"/>
    <property type="match status" value="1"/>
</dbReference>
<reference evidence="18" key="1">
    <citation type="submission" date="2020-09" db="EMBL/GenBank/DDBJ databases">
        <title>Sphingomonas sp., a new species isolated from pork steak.</title>
        <authorList>
            <person name="Heidler von Heilborn D."/>
        </authorList>
    </citation>
    <scope>NUCLEOTIDE SEQUENCE [LARGE SCALE GENOMIC DNA]</scope>
    <source>
        <plasmid evidence="18">punnamed2</plasmid>
    </source>
</reference>
<evidence type="ECO:0000256" key="2">
    <source>
        <dbReference type="ARBA" id="ARBA00022448"/>
    </source>
</evidence>
<dbReference type="KEGG" id="sari:H5J25_20345"/>
<sequence>MRSAFASLLLSATTFYAPAAMAQDAGGTTDPVAGATSQTPQPTEGNAAAGAETGPGDIIVTAQRRSESLQRVPVSVTALSAETLASRNLNDLTQVSRAAPTLQIGVDNTFAVRGVGTLAFAGTVDSSVALAIDEVNLGRPILNSPLLNDLERVEVLNGPQGLLFGKNASAGLLNIITARPVLGEYSSTTSIEAANRSTPGADRTAPSIIAREAINIPVSENSALRITGLYSYQEPGTTYVGRPNAGTRHDLNLRTYSLKGKYLVRAGDFEVYAIGDYNENHGIAAIFDNTYRQIDPASISLGALAAEGITPSTENLKFGGDADQFRDIKTGGAQARVGYTFGSGFEVSNLFAWRFYDQDQSLDSDYLSQNAFNQNATQSQYDQYSNEFRVALPAGNRLSGQAGLYYFKSTLDAARQLGGNNYLPAFVAAGYPFCVGATAVPGANPPTCAVNNVAQIGSDAIYRLNTESYAAFGQLTFDLTDALKVIAGGRVTHDDIDLRLSQNQRNYFSALGGPRGSFTSQYDNTDFSWKLGAQYQATPTIMAYGFYGRGYKGPGFNDGFPTATADVIVREEHSNTAEIGVKSSFLDRRVTVNLSAFHTKFDNFQVQSFNATTVSFQVQNAAKVTSKGIEATVILAPIPGLTLTGSASALRSRFDEFQGAQCYPTQTTLGCSANVSTFNAAGLTLPVAPKFTSTLQGVYEFNTGGEVRPFVQGDWYHRSSIYYTVNQAPGTRFGGLDVFGASIGARLGGVRVALFCKNCTNEIYPTAIGVDSGDANARNSRGQATPRLSYTQQFGLDSVRTVGLNLGFRL</sequence>
<dbReference type="PANTHER" id="PTHR32552:SF81">
    <property type="entry name" value="TONB-DEPENDENT OUTER MEMBRANE RECEPTOR"/>
    <property type="match status" value="1"/>
</dbReference>
<keyword evidence="2 11" id="KW-0813">Transport</keyword>
<keyword evidence="14" id="KW-0732">Signal</keyword>
<dbReference type="InterPro" id="IPR039426">
    <property type="entry name" value="TonB-dep_rcpt-like"/>
</dbReference>
<keyword evidence="7" id="KW-0406">Ion transport</keyword>
<feature type="signal peptide" evidence="14">
    <location>
        <begin position="1"/>
        <end position="22"/>
    </location>
</feature>
<evidence type="ECO:0000256" key="4">
    <source>
        <dbReference type="ARBA" id="ARBA00022496"/>
    </source>
</evidence>
<dbReference type="Pfam" id="PF00593">
    <property type="entry name" value="TonB_dep_Rec_b-barrel"/>
    <property type="match status" value="1"/>
</dbReference>
<evidence type="ECO:0000259" key="15">
    <source>
        <dbReference type="Pfam" id="PF00593"/>
    </source>
</evidence>
<feature type="compositionally biased region" description="Low complexity" evidence="13">
    <location>
        <begin position="42"/>
        <end position="54"/>
    </location>
</feature>
<name>A0A974NZ20_9SPHN</name>
<dbReference type="InterPro" id="IPR012910">
    <property type="entry name" value="Plug_dom"/>
</dbReference>
<keyword evidence="6" id="KW-0408">Iron</keyword>
<dbReference type="InterPro" id="IPR000531">
    <property type="entry name" value="Beta-barrel_TonB"/>
</dbReference>
<dbReference type="RefSeq" id="WP_202096697.1">
    <property type="nucleotide sequence ID" value="NZ_CP061037.1"/>
</dbReference>
<keyword evidence="17" id="KW-0675">Receptor</keyword>
<keyword evidence="17" id="KW-0614">Plasmid</keyword>
<feature type="region of interest" description="Disordered" evidence="13">
    <location>
        <begin position="26"/>
        <end position="54"/>
    </location>
</feature>
<evidence type="ECO:0000256" key="7">
    <source>
        <dbReference type="ARBA" id="ARBA00023065"/>
    </source>
</evidence>
<evidence type="ECO:0000313" key="17">
    <source>
        <dbReference type="EMBL" id="QQV79428.1"/>
    </source>
</evidence>
<dbReference type="GO" id="GO:0006826">
    <property type="term" value="P:iron ion transport"/>
    <property type="evidence" value="ECO:0007669"/>
    <property type="project" value="UniProtKB-KW"/>
</dbReference>
<keyword evidence="10 11" id="KW-0998">Cell outer membrane</keyword>
<gene>
    <name evidence="17" type="ORF">H5J25_20345</name>
</gene>
<dbReference type="EMBL" id="CP061037">
    <property type="protein sequence ID" value="QQV79428.1"/>
    <property type="molecule type" value="Genomic_DNA"/>
</dbReference>
<evidence type="ECO:0000256" key="10">
    <source>
        <dbReference type="ARBA" id="ARBA00023237"/>
    </source>
</evidence>
<keyword evidence="4" id="KW-0410">Iron transport</keyword>
<evidence type="ECO:0000256" key="8">
    <source>
        <dbReference type="ARBA" id="ARBA00023077"/>
    </source>
</evidence>
<evidence type="ECO:0000256" key="11">
    <source>
        <dbReference type="PROSITE-ProRule" id="PRU01360"/>
    </source>
</evidence>
<feature type="chain" id="PRO_5037616606" evidence="14">
    <location>
        <begin position="23"/>
        <end position="810"/>
    </location>
</feature>
<feature type="domain" description="TonB-dependent receptor plug" evidence="16">
    <location>
        <begin position="69"/>
        <end position="171"/>
    </location>
</feature>
<proteinExistence type="inferred from homology"/>
<evidence type="ECO:0000256" key="12">
    <source>
        <dbReference type="RuleBase" id="RU003357"/>
    </source>
</evidence>
<evidence type="ECO:0000256" key="13">
    <source>
        <dbReference type="SAM" id="MobiDB-lite"/>
    </source>
</evidence>
<keyword evidence="18" id="KW-1185">Reference proteome</keyword>
<evidence type="ECO:0000256" key="9">
    <source>
        <dbReference type="ARBA" id="ARBA00023136"/>
    </source>
</evidence>
<keyword evidence="5 11" id="KW-0812">Transmembrane</keyword>
<comment type="similarity">
    <text evidence="11 12">Belongs to the TonB-dependent receptor family.</text>
</comment>
<evidence type="ECO:0000259" key="16">
    <source>
        <dbReference type="Pfam" id="PF07715"/>
    </source>
</evidence>
<organism evidence="17 18">
    <name type="scientific">Sphingomonas aliaeris</name>
    <dbReference type="NCBI Taxonomy" id="2759526"/>
    <lineage>
        <taxon>Bacteria</taxon>
        <taxon>Pseudomonadati</taxon>
        <taxon>Pseudomonadota</taxon>
        <taxon>Alphaproteobacteria</taxon>
        <taxon>Sphingomonadales</taxon>
        <taxon>Sphingomonadaceae</taxon>
        <taxon>Sphingomonas</taxon>
    </lineage>
</organism>
<evidence type="ECO:0000313" key="18">
    <source>
        <dbReference type="Proteomes" id="UP000595894"/>
    </source>
</evidence>
<evidence type="ECO:0000256" key="14">
    <source>
        <dbReference type="SAM" id="SignalP"/>
    </source>
</evidence>
<protein>
    <submittedName>
        <fullName evidence="17">TonB-dependent receptor</fullName>
    </submittedName>
</protein>
<keyword evidence="8 12" id="KW-0798">TonB box</keyword>
<dbReference type="Pfam" id="PF07715">
    <property type="entry name" value="Plug"/>
    <property type="match status" value="1"/>
</dbReference>
<dbReference type="InterPro" id="IPR036942">
    <property type="entry name" value="Beta-barrel_TonB_sf"/>
</dbReference>
<dbReference type="PANTHER" id="PTHR32552">
    <property type="entry name" value="FERRICHROME IRON RECEPTOR-RELATED"/>
    <property type="match status" value="1"/>
</dbReference>
<accession>A0A974NZ20</accession>
<dbReference type="AlphaFoldDB" id="A0A974NZ20"/>
<dbReference type="GO" id="GO:0009279">
    <property type="term" value="C:cell outer membrane"/>
    <property type="evidence" value="ECO:0007669"/>
    <property type="project" value="UniProtKB-SubCell"/>
</dbReference>
<geneLocation type="plasmid" evidence="17 18">
    <name>punnamed2</name>
</geneLocation>
<evidence type="ECO:0000256" key="6">
    <source>
        <dbReference type="ARBA" id="ARBA00023004"/>
    </source>
</evidence>
<dbReference type="Gene3D" id="2.40.170.20">
    <property type="entry name" value="TonB-dependent receptor, beta-barrel domain"/>
    <property type="match status" value="1"/>
</dbReference>
<feature type="domain" description="TonB-dependent receptor-like beta-barrel" evidence="15">
    <location>
        <begin position="309"/>
        <end position="758"/>
    </location>
</feature>
<keyword evidence="3 11" id="KW-1134">Transmembrane beta strand</keyword>
<evidence type="ECO:0000256" key="3">
    <source>
        <dbReference type="ARBA" id="ARBA00022452"/>
    </source>
</evidence>
<dbReference type="SUPFAM" id="SSF56935">
    <property type="entry name" value="Porins"/>
    <property type="match status" value="1"/>
</dbReference>